<protein>
    <submittedName>
        <fullName evidence="1">Uncharacterized protein</fullName>
    </submittedName>
</protein>
<proteinExistence type="predicted"/>
<dbReference type="Proteomes" id="UP000826271">
    <property type="component" value="Unassembled WGS sequence"/>
</dbReference>
<gene>
    <name evidence="1" type="ORF">BUALT_Bualt10G0040100</name>
</gene>
<reference evidence="1" key="1">
    <citation type="submission" date="2019-10" db="EMBL/GenBank/DDBJ databases">
        <authorList>
            <person name="Zhang R."/>
            <person name="Pan Y."/>
            <person name="Wang J."/>
            <person name="Ma R."/>
            <person name="Yu S."/>
        </authorList>
    </citation>
    <scope>NUCLEOTIDE SEQUENCE</scope>
    <source>
        <strain evidence="1">LA-IB0</strain>
        <tissue evidence="1">Leaf</tissue>
    </source>
</reference>
<sequence length="213" mass="24237">MIAPGQTILELLLSPLVPKNNQDMVYEAMPIIRRDTRRTPLLEPTCAKSNQESVVSETLQSCQEMDFEDANFSIHHRRSKSLEGFEMQYDAPKLAHKSSRRMSGMPSQKLATRLIFTSRKFSFSSSISNHSSRVWCFAAVGATVEVIKNHEPYLHVKISLNYLSKSILFTFVYAKCIRAQRRPVRNDIISISVHRSVGLKENHLLGQTLAMAR</sequence>
<accession>A0AAV6X354</accession>
<keyword evidence="2" id="KW-1185">Reference proteome</keyword>
<comment type="caution">
    <text evidence="1">The sequence shown here is derived from an EMBL/GenBank/DDBJ whole genome shotgun (WGS) entry which is preliminary data.</text>
</comment>
<name>A0AAV6X354_9LAMI</name>
<organism evidence="1 2">
    <name type="scientific">Buddleja alternifolia</name>
    <dbReference type="NCBI Taxonomy" id="168488"/>
    <lineage>
        <taxon>Eukaryota</taxon>
        <taxon>Viridiplantae</taxon>
        <taxon>Streptophyta</taxon>
        <taxon>Embryophyta</taxon>
        <taxon>Tracheophyta</taxon>
        <taxon>Spermatophyta</taxon>
        <taxon>Magnoliopsida</taxon>
        <taxon>eudicotyledons</taxon>
        <taxon>Gunneridae</taxon>
        <taxon>Pentapetalae</taxon>
        <taxon>asterids</taxon>
        <taxon>lamiids</taxon>
        <taxon>Lamiales</taxon>
        <taxon>Scrophulariaceae</taxon>
        <taxon>Buddlejeae</taxon>
        <taxon>Buddleja</taxon>
    </lineage>
</organism>
<evidence type="ECO:0000313" key="1">
    <source>
        <dbReference type="EMBL" id="KAG8374866.1"/>
    </source>
</evidence>
<evidence type="ECO:0000313" key="2">
    <source>
        <dbReference type="Proteomes" id="UP000826271"/>
    </source>
</evidence>
<dbReference type="AlphaFoldDB" id="A0AAV6X354"/>
<dbReference type="EMBL" id="WHWC01000010">
    <property type="protein sequence ID" value="KAG8374866.1"/>
    <property type="molecule type" value="Genomic_DNA"/>
</dbReference>